<accession>A0A1I5Y1T0</accession>
<evidence type="ECO:0000313" key="7">
    <source>
        <dbReference type="Proteomes" id="UP000199306"/>
    </source>
</evidence>
<comment type="similarity">
    <text evidence="1">Belongs to the glycosyltransferase 2 family.</text>
</comment>
<dbReference type="PANTHER" id="PTHR43630">
    <property type="entry name" value="POLY-BETA-1,6-N-ACETYL-D-GLUCOSAMINE SYNTHASE"/>
    <property type="match status" value="1"/>
</dbReference>
<reference evidence="6 7" key="1">
    <citation type="submission" date="2016-10" db="EMBL/GenBank/DDBJ databases">
        <authorList>
            <person name="de Groot N.N."/>
        </authorList>
    </citation>
    <scope>NUCLEOTIDE SEQUENCE [LARGE SCALE GENOMIC DNA]</scope>
    <source>
        <strain evidence="7">E92,LMG 26720,CCM 7988</strain>
    </source>
</reference>
<keyword evidence="3 6" id="KW-0808">Transferase</keyword>
<dbReference type="Pfam" id="PF00535">
    <property type="entry name" value="Glycos_transf_2"/>
    <property type="match status" value="1"/>
</dbReference>
<protein>
    <submittedName>
        <fullName evidence="6">Glycosyltransferase, catalytic subunit of cellulose synthase and poly-beta-1,6-N-acetylglucosamine synthase</fullName>
    </submittedName>
</protein>
<feature type="domain" description="Glycosyltransferase 2-like" evidence="5">
    <location>
        <begin position="13"/>
        <end position="131"/>
    </location>
</feature>
<keyword evidence="4" id="KW-1133">Transmembrane helix</keyword>
<evidence type="ECO:0000259" key="5">
    <source>
        <dbReference type="Pfam" id="PF00535"/>
    </source>
</evidence>
<dbReference type="GO" id="GO:0016757">
    <property type="term" value="F:glycosyltransferase activity"/>
    <property type="evidence" value="ECO:0007669"/>
    <property type="project" value="UniProtKB-KW"/>
</dbReference>
<dbReference type="Gene3D" id="3.90.550.10">
    <property type="entry name" value="Spore Coat Polysaccharide Biosynthesis Protein SpsA, Chain A"/>
    <property type="match status" value="1"/>
</dbReference>
<dbReference type="PANTHER" id="PTHR43630:SF1">
    <property type="entry name" value="POLY-BETA-1,6-N-ACETYL-D-GLUCOSAMINE SYNTHASE"/>
    <property type="match status" value="1"/>
</dbReference>
<sequence length="338" mass="39045">MLNPERMLPNVTVWIAARNEEDNILHSLSAMNALSYPKEQLQILIGNDQSDDKTRELVLDFIKDKPHFQLIDIEKTINNQRGKANVLANLYEHSTGKYFLISDADVKVNPDWIHGMIRNFEQDARIGHQVGVTALNVGSMFHAFQSIDWLYALSLLKKAADLKIPLTGLGNNSAVSRAAYEATGGYAKMPFSITEDFALFHETIKKGFGFRNTINLQVFAKTQPIFSMKEFLHQRKRWMVGALQCPWWIVLLLYLNALFLPILAAIGIFFSWKLAALVWLIKWIIQTLNVLPVILKLKQFSLVKHLIFYEFYSNWWGLTMVLFYYLPVKVDWKGRIYE</sequence>
<keyword evidence="2" id="KW-0328">Glycosyltransferase</keyword>
<dbReference type="SUPFAM" id="SSF53448">
    <property type="entry name" value="Nucleotide-diphospho-sugar transferases"/>
    <property type="match status" value="1"/>
</dbReference>
<feature type="transmembrane region" description="Helical" evidence="4">
    <location>
        <begin position="307"/>
        <end position="326"/>
    </location>
</feature>
<dbReference type="OrthoDB" id="9800276at2"/>
<evidence type="ECO:0000256" key="1">
    <source>
        <dbReference type="ARBA" id="ARBA00006739"/>
    </source>
</evidence>
<evidence type="ECO:0000256" key="4">
    <source>
        <dbReference type="SAM" id="Phobius"/>
    </source>
</evidence>
<evidence type="ECO:0000256" key="3">
    <source>
        <dbReference type="ARBA" id="ARBA00022679"/>
    </source>
</evidence>
<keyword evidence="4" id="KW-0472">Membrane</keyword>
<keyword evidence="4" id="KW-0812">Transmembrane</keyword>
<dbReference type="AlphaFoldDB" id="A0A1I5Y1T0"/>
<dbReference type="EMBL" id="FOXH01000016">
    <property type="protein sequence ID" value="SFQ38159.1"/>
    <property type="molecule type" value="Genomic_DNA"/>
</dbReference>
<dbReference type="InterPro" id="IPR029044">
    <property type="entry name" value="Nucleotide-diphossugar_trans"/>
</dbReference>
<organism evidence="6 7">
    <name type="scientific">Pseudarcicella hirudinis</name>
    <dbReference type="NCBI Taxonomy" id="1079859"/>
    <lineage>
        <taxon>Bacteria</taxon>
        <taxon>Pseudomonadati</taxon>
        <taxon>Bacteroidota</taxon>
        <taxon>Cytophagia</taxon>
        <taxon>Cytophagales</taxon>
        <taxon>Flectobacillaceae</taxon>
        <taxon>Pseudarcicella</taxon>
    </lineage>
</organism>
<gene>
    <name evidence="6" type="ORF">SAMN04515674_116110</name>
</gene>
<evidence type="ECO:0000256" key="2">
    <source>
        <dbReference type="ARBA" id="ARBA00022676"/>
    </source>
</evidence>
<dbReference type="RefSeq" id="WP_092019232.1">
    <property type="nucleotide sequence ID" value="NZ_FOXH01000016.1"/>
</dbReference>
<dbReference type="STRING" id="1079859.SAMN04515674_116110"/>
<dbReference type="InterPro" id="IPR001173">
    <property type="entry name" value="Glyco_trans_2-like"/>
</dbReference>
<proteinExistence type="inferred from homology"/>
<keyword evidence="7" id="KW-1185">Reference proteome</keyword>
<name>A0A1I5Y1T0_9BACT</name>
<feature type="transmembrane region" description="Helical" evidence="4">
    <location>
        <begin position="245"/>
        <end position="270"/>
    </location>
</feature>
<evidence type="ECO:0000313" key="6">
    <source>
        <dbReference type="EMBL" id="SFQ38159.1"/>
    </source>
</evidence>
<feature type="transmembrane region" description="Helical" evidence="4">
    <location>
        <begin position="276"/>
        <end position="295"/>
    </location>
</feature>
<dbReference type="Proteomes" id="UP000199306">
    <property type="component" value="Unassembled WGS sequence"/>
</dbReference>